<dbReference type="InterPro" id="IPR029058">
    <property type="entry name" value="AB_hydrolase_fold"/>
</dbReference>
<dbReference type="GO" id="GO:0016020">
    <property type="term" value="C:membrane"/>
    <property type="evidence" value="ECO:0007669"/>
    <property type="project" value="TreeGrafter"/>
</dbReference>
<accession>A0A932HXC3</accession>
<gene>
    <name evidence="2" type="ORF">HYZ11_07535</name>
</gene>
<feature type="domain" description="AB hydrolase-1" evidence="1">
    <location>
        <begin position="33"/>
        <end position="281"/>
    </location>
</feature>
<protein>
    <submittedName>
        <fullName evidence="2">Haloalkane dehalogenase</fullName>
        <ecNumber evidence="2">3.8.1.5</ecNumber>
    </submittedName>
</protein>
<dbReference type="Pfam" id="PF12697">
    <property type="entry name" value="Abhydrolase_6"/>
    <property type="match status" value="1"/>
</dbReference>
<dbReference type="EMBL" id="JACPUR010000017">
    <property type="protein sequence ID" value="MBI3127440.1"/>
    <property type="molecule type" value="Genomic_DNA"/>
</dbReference>
<dbReference type="InterPro" id="IPR050266">
    <property type="entry name" value="AB_hydrolase_sf"/>
</dbReference>
<dbReference type="AlphaFoldDB" id="A0A932HXC3"/>
<sequence length="294" mass="33128">MSGISAADPYPRKRVKVGGAEMAYVETGRGDPIVLLHGNPTNSYLWRNVIPHLEGLGRCLAPDLMNSGGSGNIPGGGLRYQDHIPYLDAWFEGVGAAKDAVFVLHDWGGALGFNRLCRFPEQVRGVAYIEAMVRPRFWSDMPEDRVAQFKKLRGPEGRKMVMETNFFIETMLFDRGIIRELSEEEKAAYRKPAEDPQKRQQTHQWACEIPFEGEPADNFALVKRYSDFLCASADLPKLFVNCEEGHALAGAAREFCRKWPNQTEVSLPARHYVQEDYPHELGEAVAAFIRRVRG</sequence>
<dbReference type="PANTHER" id="PTHR43798:SF24">
    <property type="entry name" value="CIS-3-ALKYL-4-ALKYLOXETAN-2-ONE DECARBOXYLASE"/>
    <property type="match status" value="1"/>
</dbReference>
<evidence type="ECO:0000313" key="2">
    <source>
        <dbReference type="EMBL" id="MBI3127440.1"/>
    </source>
</evidence>
<evidence type="ECO:0000259" key="1">
    <source>
        <dbReference type="Pfam" id="PF12697"/>
    </source>
</evidence>
<reference evidence="2" key="1">
    <citation type="submission" date="2020-07" db="EMBL/GenBank/DDBJ databases">
        <title>Huge and variable diversity of episymbiotic CPR bacteria and DPANN archaea in groundwater ecosystems.</title>
        <authorList>
            <person name="He C.Y."/>
            <person name="Keren R."/>
            <person name="Whittaker M."/>
            <person name="Farag I.F."/>
            <person name="Doudna J."/>
            <person name="Cate J.H.D."/>
            <person name="Banfield J.F."/>
        </authorList>
    </citation>
    <scope>NUCLEOTIDE SEQUENCE</scope>
    <source>
        <strain evidence="2">NC_groundwater_763_Ag_S-0.2um_68_21</strain>
    </source>
</reference>
<comment type="caution">
    <text evidence="2">The sequence shown here is derived from an EMBL/GenBank/DDBJ whole genome shotgun (WGS) entry which is preliminary data.</text>
</comment>
<dbReference type="EC" id="3.8.1.5" evidence="2"/>
<proteinExistence type="predicted"/>
<dbReference type="NCBIfam" id="NF002938">
    <property type="entry name" value="PRK03592.1"/>
    <property type="match status" value="1"/>
</dbReference>
<dbReference type="Gene3D" id="3.40.50.1820">
    <property type="entry name" value="alpha/beta hydrolase"/>
    <property type="match status" value="1"/>
</dbReference>
<evidence type="ECO:0000313" key="3">
    <source>
        <dbReference type="Proteomes" id="UP000782312"/>
    </source>
</evidence>
<dbReference type="Proteomes" id="UP000782312">
    <property type="component" value="Unassembled WGS sequence"/>
</dbReference>
<dbReference type="InterPro" id="IPR000073">
    <property type="entry name" value="AB_hydrolase_1"/>
</dbReference>
<dbReference type="PANTHER" id="PTHR43798">
    <property type="entry name" value="MONOACYLGLYCEROL LIPASE"/>
    <property type="match status" value="1"/>
</dbReference>
<organism evidence="2 3">
    <name type="scientific">Tectimicrobiota bacterium</name>
    <dbReference type="NCBI Taxonomy" id="2528274"/>
    <lineage>
        <taxon>Bacteria</taxon>
        <taxon>Pseudomonadati</taxon>
        <taxon>Nitrospinota/Tectimicrobiota group</taxon>
        <taxon>Candidatus Tectimicrobiota</taxon>
    </lineage>
</organism>
<keyword evidence="2" id="KW-0378">Hydrolase</keyword>
<name>A0A932HXC3_UNCTE</name>
<dbReference type="SUPFAM" id="SSF53474">
    <property type="entry name" value="alpha/beta-Hydrolases"/>
    <property type="match status" value="1"/>
</dbReference>
<dbReference type="GO" id="GO:0018786">
    <property type="term" value="F:haloalkane dehalogenase activity"/>
    <property type="evidence" value="ECO:0007669"/>
    <property type="project" value="UniProtKB-EC"/>
</dbReference>